<comment type="caution">
    <text evidence="1">The sequence shown here is derived from an EMBL/GenBank/DDBJ whole genome shotgun (WGS) entry which is preliminary data.</text>
</comment>
<evidence type="ECO:0000313" key="1">
    <source>
        <dbReference type="EMBL" id="MBS2964653.1"/>
    </source>
</evidence>
<proteinExistence type="predicted"/>
<sequence length="114" mass="12076">MSDDDLDLGLFAGTLHVGHYRGITDDVTRIIARARAADSVQILAASCSHGTDRRRQGVPTTTLLGVPIRGILRGRPSDDTPVTGIPVLHHGFTVRVSRPAPLPLACLDFPSGAT</sequence>
<dbReference type="RefSeq" id="WP_211469035.1">
    <property type="nucleotide sequence ID" value="NZ_JAGSXH010000056.1"/>
</dbReference>
<protein>
    <submittedName>
        <fullName evidence="1">Uncharacterized protein</fullName>
    </submittedName>
</protein>
<name>A0A8J7WNP7_9ACTN</name>
<dbReference type="AlphaFoldDB" id="A0A8J7WNP7"/>
<accession>A0A8J7WNP7</accession>
<organism evidence="1 2">
    <name type="scientific">Actinocrinis puniceicyclus</name>
    <dbReference type="NCBI Taxonomy" id="977794"/>
    <lineage>
        <taxon>Bacteria</taxon>
        <taxon>Bacillati</taxon>
        <taxon>Actinomycetota</taxon>
        <taxon>Actinomycetes</taxon>
        <taxon>Catenulisporales</taxon>
        <taxon>Actinospicaceae</taxon>
        <taxon>Actinocrinis</taxon>
    </lineage>
</organism>
<dbReference type="Proteomes" id="UP000677913">
    <property type="component" value="Unassembled WGS sequence"/>
</dbReference>
<reference evidence="1" key="1">
    <citation type="submission" date="2021-04" db="EMBL/GenBank/DDBJ databases">
        <title>Genome based classification of Actinospica acidithermotolerans sp. nov., an actinobacterium isolated from an Indonesian hot spring.</title>
        <authorList>
            <person name="Kusuma A.B."/>
            <person name="Putra K.E."/>
            <person name="Nafisah S."/>
            <person name="Loh J."/>
            <person name="Nouioui I."/>
            <person name="Goodfellow M."/>
        </authorList>
    </citation>
    <scope>NUCLEOTIDE SEQUENCE</scope>
    <source>
        <strain evidence="1">DSM 45618</strain>
    </source>
</reference>
<keyword evidence="2" id="KW-1185">Reference proteome</keyword>
<gene>
    <name evidence="1" type="ORF">KGA66_16470</name>
</gene>
<evidence type="ECO:0000313" key="2">
    <source>
        <dbReference type="Proteomes" id="UP000677913"/>
    </source>
</evidence>
<dbReference type="EMBL" id="JAGSXH010000056">
    <property type="protein sequence ID" value="MBS2964653.1"/>
    <property type="molecule type" value="Genomic_DNA"/>
</dbReference>